<dbReference type="InterPro" id="IPR000390">
    <property type="entry name" value="Small_drug/metabolite_transptr"/>
</dbReference>
<keyword evidence="11 12" id="KW-0472">Membrane</keyword>
<sequence length="329" mass="34213">MQLAGVAPDVSDHDYPAHVPLLTSPPHSTSWTVEWQRITAIRGGNVQSAQVFVAVMAAAALHASWNAIAKGVPDRFGLFIKSSIISVVIGAVLVFVVSPPAGPSWPWLLGSVGMHVLYNLGLMAAYQLGDFNQTYPLARGLGPVVVALVAATVLGEPLPPLATAGVVVIAAAIGVLGLTPWKRIRHNRSALTAAVLTGLAIATYTLLDGVGVRRSGSALGYAVWLLALHGLATMAAMALVKRSRWAPVPPEKAASWKLSVVAGVMSMSAYSLVLWAQSRGVLAAIAALRESSVVIAAIIGAIFFREPLSRLRITASLAVAAGVVLLALP</sequence>
<dbReference type="GO" id="GO:0005886">
    <property type="term" value="C:plasma membrane"/>
    <property type="evidence" value="ECO:0007669"/>
    <property type="project" value="UniProtKB-SubCell"/>
</dbReference>
<comment type="caution">
    <text evidence="14">The sequence shown here is derived from an EMBL/GenBank/DDBJ whole genome shotgun (WGS) entry which is preliminary data.</text>
</comment>
<evidence type="ECO:0000256" key="2">
    <source>
        <dbReference type="ARBA" id="ARBA00007362"/>
    </source>
</evidence>
<evidence type="ECO:0000256" key="5">
    <source>
        <dbReference type="ARBA" id="ARBA00022519"/>
    </source>
</evidence>
<organism evidence="14 15">
    <name type="scientific">Rhizocola hellebori</name>
    <dbReference type="NCBI Taxonomy" id="1392758"/>
    <lineage>
        <taxon>Bacteria</taxon>
        <taxon>Bacillati</taxon>
        <taxon>Actinomycetota</taxon>
        <taxon>Actinomycetes</taxon>
        <taxon>Micromonosporales</taxon>
        <taxon>Micromonosporaceae</taxon>
        <taxon>Rhizocola</taxon>
    </lineage>
</organism>
<evidence type="ECO:0000256" key="12">
    <source>
        <dbReference type="SAM" id="Phobius"/>
    </source>
</evidence>
<feature type="transmembrane region" description="Helical" evidence="12">
    <location>
        <begin position="281"/>
        <end position="304"/>
    </location>
</feature>
<evidence type="ECO:0000313" key="14">
    <source>
        <dbReference type="EMBL" id="GIH06852.1"/>
    </source>
</evidence>
<dbReference type="InterPro" id="IPR037185">
    <property type="entry name" value="EmrE-like"/>
</dbReference>
<dbReference type="SUPFAM" id="SSF103481">
    <property type="entry name" value="Multidrug resistance efflux transporter EmrE"/>
    <property type="match status" value="2"/>
</dbReference>
<keyword evidence="3" id="KW-1003">Cell membrane</keyword>
<dbReference type="PANTHER" id="PTHR30561:SF9">
    <property type="entry name" value="4-AMINO-4-DEOXY-L-ARABINOSE-PHOSPHOUNDECAPRENOL FLIPPASE SUBUNIT ARNF-RELATED"/>
    <property type="match status" value="1"/>
</dbReference>
<evidence type="ECO:0000256" key="10">
    <source>
        <dbReference type="ARBA" id="ARBA00023098"/>
    </source>
</evidence>
<feature type="transmembrane region" description="Helical" evidence="12">
    <location>
        <begin position="137"/>
        <end position="155"/>
    </location>
</feature>
<feature type="domain" description="EamA" evidence="13">
    <location>
        <begin position="190"/>
        <end position="327"/>
    </location>
</feature>
<comment type="similarity">
    <text evidence="2">Belongs to the EamA transporter family.</text>
</comment>
<keyword evidence="10" id="KW-0443">Lipid metabolism</keyword>
<keyword evidence="5" id="KW-0997">Cell inner membrane</keyword>
<feature type="transmembrane region" description="Helical" evidence="12">
    <location>
        <begin position="76"/>
        <end position="98"/>
    </location>
</feature>
<feature type="transmembrane region" description="Helical" evidence="12">
    <location>
        <begin position="49"/>
        <end position="69"/>
    </location>
</feature>
<feature type="transmembrane region" description="Helical" evidence="12">
    <location>
        <begin position="161"/>
        <end position="178"/>
    </location>
</feature>
<evidence type="ECO:0000256" key="9">
    <source>
        <dbReference type="ARBA" id="ARBA00022989"/>
    </source>
</evidence>
<dbReference type="Gene3D" id="1.10.3730.20">
    <property type="match status" value="2"/>
</dbReference>
<feature type="transmembrane region" description="Helical" evidence="12">
    <location>
        <begin position="190"/>
        <end position="207"/>
    </location>
</feature>
<reference evidence="14" key="1">
    <citation type="submission" date="2021-01" db="EMBL/GenBank/DDBJ databases">
        <title>Whole genome shotgun sequence of Rhizocola hellebori NBRC 109834.</title>
        <authorList>
            <person name="Komaki H."/>
            <person name="Tamura T."/>
        </authorList>
    </citation>
    <scope>NUCLEOTIDE SEQUENCE</scope>
    <source>
        <strain evidence="14">NBRC 109834</strain>
    </source>
</reference>
<proteinExistence type="inferred from homology"/>
<keyword evidence="7 12" id="KW-0812">Transmembrane</keyword>
<evidence type="ECO:0000256" key="11">
    <source>
        <dbReference type="ARBA" id="ARBA00023136"/>
    </source>
</evidence>
<dbReference type="PANTHER" id="PTHR30561">
    <property type="entry name" value="SMR FAMILY PROTON-DEPENDENT DRUG EFFLUX TRANSPORTER SUGE"/>
    <property type="match status" value="1"/>
</dbReference>
<evidence type="ECO:0000256" key="3">
    <source>
        <dbReference type="ARBA" id="ARBA00022475"/>
    </source>
</evidence>
<evidence type="ECO:0000256" key="7">
    <source>
        <dbReference type="ARBA" id="ARBA00022692"/>
    </source>
</evidence>
<evidence type="ECO:0000259" key="13">
    <source>
        <dbReference type="Pfam" id="PF00892"/>
    </source>
</evidence>
<evidence type="ECO:0000256" key="8">
    <source>
        <dbReference type="ARBA" id="ARBA00022985"/>
    </source>
</evidence>
<gene>
    <name evidence="14" type="ORF">Rhe02_49190</name>
</gene>
<dbReference type="AlphaFoldDB" id="A0A8J3VI16"/>
<name>A0A8J3VI16_9ACTN</name>
<feature type="transmembrane region" description="Helical" evidence="12">
    <location>
        <begin position="256"/>
        <end position="275"/>
    </location>
</feature>
<keyword evidence="15" id="KW-1185">Reference proteome</keyword>
<keyword evidence="9 12" id="KW-1133">Transmembrane helix</keyword>
<dbReference type="GO" id="GO:0022857">
    <property type="term" value="F:transmembrane transporter activity"/>
    <property type="evidence" value="ECO:0007669"/>
    <property type="project" value="InterPro"/>
</dbReference>
<dbReference type="EMBL" id="BONY01000030">
    <property type="protein sequence ID" value="GIH06852.1"/>
    <property type="molecule type" value="Genomic_DNA"/>
</dbReference>
<feature type="transmembrane region" description="Helical" evidence="12">
    <location>
        <begin position="311"/>
        <end position="328"/>
    </location>
</feature>
<evidence type="ECO:0000256" key="1">
    <source>
        <dbReference type="ARBA" id="ARBA00004651"/>
    </source>
</evidence>
<feature type="transmembrane region" description="Helical" evidence="12">
    <location>
        <begin position="104"/>
        <end position="125"/>
    </location>
</feature>
<keyword evidence="4" id="KW-0444">Lipid biosynthesis</keyword>
<evidence type="ECO:0000256" key="6">
    <source>
        <dbReference type="ARBA" id="ARBA00022556"/>
    </source>
</evidence>
<evidence type="ECO:0000256" key="4">
    <source>
        <dbReference type="ARBA" id="ARBA00022516"/>
    </source>
</evidence>
<dbReference type="InterPro" id="IPR000620">
    <property type="entry name" value="EamA_dom"/>
</dbReference>
<dbReference type="GO" id="GO:0009103">
    <property type="term" value="P:lipopolysaccharide biosynthetic process"/>
    <property type="evidence" value="ECO:0007669"/>
    <property type="project" value="UniProtKB-KW"/>
</dbReference>
<dbReference type="Pfam" id="PF00892">
    <property type="entry name" value="EamA"/>
    <property type="match status" value="1"/>
</dbReference>
<accession>A0A8J3VI16</accession>
<evidence type="ECO:0000313" key="15">
    <source>
        <dbReference type="Proteomes" id="UP000612899"/>
    </source>
</evidence>
<keyword evidence="6" id="KW-0441">Lipid A biosynthesis</keyword>
<comment type="subcellular location">
    <subcellularLocation>
        <location evidence="1">Cell membrane</location>
        <topology evidence="1">Multi-pass membrane protein</topology>
    </subcellularLocation>
</comment>
<keyword evidence="8" id="KW-0448">Lipopolysaccharide biosynthesis</keyword>
<feature type="transmembrane region" description="Helical" evidence="12">
    <location>
        <begin position="219"/>
        <end position="240"/>
    </location>
</feature>
<dbReference type="Proteomes" id="UP000612899">
    <property type="component" value="Unassembled WGS sequence"/>
</dbReference>
<protein>
    <submittedName>
        <fullName evidence="14">Membrane protein</fullName>
    </submittedName>
</protein>